<comment type="function">
    <text evidence="7 10">This protein binds specifically to 23S rRNA; its binding is stimulated by other ribosomal proteins, e.g., L4, L17, and L20. It is important during the early stages of 50S assembly. It makes multiple contacts with different domains of the 23S rRNA in the assembled 50S subunit and ribosome.</text>
</comment>
<dbReference type="AlphaFoldDB" id="A0A7V3REQ3"/>
<evidence type="ECO:0000256" key="3">
    <source>
        <dbReference type="ARBA" id="ARBA00022884"/>
    </source>
</evidence>
<dbReference type="PANTHER" id="PTHR13501:SF8">
    <property type="entry name" value="LARGE RIBOSOMAL SUBUNIT PROTEIN UL22M"/>
    <property type="match status" value="1"/>
</dbReference>
<dbReference type="InterPro" id="IPR047867">
    <property type="entry name" value="Ribosomal_uL22_bac/org-type"/>
</dbReference>
<protein>
    <recommendedName>
        <fullName evidence="6 7">Large ribosomal subunit protein uL22</fullName>
    </recommendedName>
</protein>
<feature type="region of interest" description="Disordered" evidence="11">
    <location>
        <begin position="130"/>
        <end position="165"/>
    </location>
</feature>
<dbReference type="InterPro" id="IPR001063">
    <property type="entry name" value="Ribosomal_uL22"/>
</dbReference>
<sequence length="165" mass="18557">MAEDKKRVKRSIFHKERKESAAMPIEAVARGMHLRISPYKVRSILNTIRGKNVSEALQILSFANTKSARLVEKILNSAVANAQNNFKLDVDSLYVSRCMADDAPRLKRLNAMARGRASMMAKRLSHITVDVKDRSKESTETKVKRSNELSTTGEQSVQPNESEVQ</sequence>
<feature type="compositionally biased region" description="Basic and acidic residues" evidence="11">
    <location>
        <begin position="130"/>
        <end position="147"/>
    </location>
</feature>
<dbReference type="GO" id="GO:0019843">
    <property type="term" value="F:rRNA binding"/>
    <property type="evidence" value="ECO:0007669"/>
    <property type="project" value="UniProtKB-UniRule"/>
</dbReference>
<dbReference type="GO" id="GO:0006412">
    <property type="term" value="P:translation"/>
    <property type="evidence" value="ECO:0007669"/>
    <property type="project" value="UniProtKB-UniRule"/>
</dbReference>
<evidence type="ECO:0000256" key="1">
    <source>
        <dbReference type="ARBA" id="ARBA00009451"/>
    </source>
</evidence>
<comment type="caution">
    <text evidence="12">The sequence shown here is derived from an EMBL/GenBank/DDBJ whole genome shotgun (WGS) entry which is preliminary data.</text>
</comment>
<dbReference type="GO" id="GO:0003735">
    <property type="term" value="F:structural constituent of ribosome"/>
    <property type="evidence" value="ECO:0007669"/>
    <property type="project" value="InterPro"/>
</dbReference>
<keyword evidence="2 7" id="KW-0699">rRNA-binding</keyword>
<organism evidence="12">
    <name type="scientific">Mesoaciditoga lauensis</name>
    <dbReference type="NCBI Taxonomy" id="1495039"/>
    <lineage>
        <taxon>Bacteria</taxon>
        <taxon>Thermotogati</taxon>
        <taxon>Thermotogota</taxon>
        <taxon>Thermotogae</taxon>
        <taxon>Mesoaciditogales</taxon>
        <taxon>Mesoaciditogaceae</taxon>
        <taxon>Mesoaciditoga</taxon>
    </lineage>
</organism>
<name>A0A7V3REQ3_9BACT</name>
<keyword evidence="5 7" id="KW-0687">Ribonucleoprotein</keyword>
<dbReference type="HAMAP" id="MF_01331_B">
    <property type="entry name" value="Ribosomal_uL22_B"/>
    <property type="match status" value="1"/>
</dbReference>
<evidence type="ECO:0000256" key="6">
    <source>
        <dbReference type="ARBA" id="ARBA00035207"/>
    </source>
</evidence>
<comment type="subunit">
    <text evidence="7 9">Part of the 50S ribosomal subunit.</text>
</comment>
<dbReference type="InterPro" id="IPR005727">
    <property type="entry name" value="Ribosomal_uL22_bac/chlpt-type"/>
</dbReference>
<evidence type="ECO:0000313" key="12">
    <source>
        <dbReference type="EMBL" id="HGE75309.1"/>
    </source>
</evidence>
<dbReference type="Gene3D" id="3.90.470.10">
    <property type="entry name" value="Ribosomal protein L22/L17"/>
    <property type="match status" value="1"/>
</dbReference>
<evidence type="ECO:0000256" key="9">
    <source>
        <dbReference type="RuleBase" id="RU004006"/>
    </source>
</evidence>
<evidence type="ECO:0000256" key="10">
    <source>
        <dbReference type="RuleBase" id="RU004008"/>
    </source>
</evidence>
<dbReference type="NCBIfam" id="TIGR01044">
    <property type="entry name" value="rplV_bact"/>
    <property type="match status" value="1"/>
</dbReference>
<evidence type="ECO:0000256" key="5">
    <source>
        <dbReference type="ARBA" id="ARBA00023274"/>
    </source>
</evidence>
<feature type="compositionally biased region" description="Polar residues" evidence="11">
    <location>
        <begin position="148"/>
        <end position="165"/>
    </location>
</feature>
<evidence type="ECO:0000256" key="4">
    <source>
        <dbReference type="ARBA" id="ARBA00022980"/>
    </source>
</evidence>
<keyword evidence="4 7" id="KW-0689">Ribosomal protein</keyword>
<dbReference type="EMBL" id="DTPE01000175">
    <property type="protein sequence ID" value="HGE75309.1"/>
    <property type="molecule type" value="Genomic_DNA"/>
</dbReference>
<keyword evidence="3 7" id="KW-0694">RNA-binding</keyword>
<dbReference type="CDD" id="cd00336">
    <property type="entry name" value="Ribosomal_L22"/>
    <property type="match status" value="1"/>
</dbReference>
<dbReference type="GO" id="GO:0022625">
    <property type="term" value="C:cytosolic large ribosomal subunit"/>
    <property type="evidence" value="ECO:0007669"/>
    <property type="project" value="TreeGrafter"/>
</dbReference>
<evidence type="ECO:0000256" key="7">
    <source>
        <dbReference type="HAMAP-Rule" id="MF_01331"/>
    </source>
</evidence>
<reference evidence="12" key="1">
    <citation type="journal article" date="2020" name="mSystems">
        <title>Genome- and Community-Level Interaction Insights into Carbon Utilization and Element Cycling Functions of Hydrothermarchaeota in Hydrothermal Sediment.</title>
        <authorList>
            <person name="Zhou Z."/>
            <person name="Liu Y."/>
            <person name="Xu W."/>
            <person name="Pan J."/>
            <person name="Luo Z.H."/>
            <person name="Li M."/>
        </authorList>
    </citation>
    <scope>NUCLEOTIDE SEQUENCE [LARGE SCALE GENOMIC DNA]</scope>
    <source>
        <strain evidence="12">SpSt-966</strain>
    </source>
</reference>
<comment type="similarity">
    <text evidence="1 7 8">Belongs to the universal ribosomal protein uL22 family.</text>
</comment>
<dbReference type="InterPro" id="IPR036394">
    <property type="entry name" value="Ribosomal_uL22_sf"/>
</dbReference>
<dbReference type="Pfam" id="PF00237">
    <property type="entry name" value="Ribosomal_L22"/>
    <property type="match status" value="1"/>
</dbReference>
<gene>
    <name evidence="7" type="primary">rplV</name>
    <name evidence="12" type="ORF">ENX73_04210</name>
</gene>
<evidence type="ECO:0000256" key="2">
    <source>
        <dbReference type="ARBA" id="ARBA00022730"/>
    </source>
</evidence>
<evidence type="ECO:0000256" key="8">
    <source>
        <dbReference type="RuleBase" id="RU004005"/>
    </source>
</evidence>
<dbReference type="PANTHER" id="PTHR13501">
    <property type="entry name" value="CHLOROPLAST 50S RIBOSOMAL PROTEIN L22-RELATED"/>
    <property type="match status" value="1"/>
</dbReference>
<evidence type="ECO:0000256" key="11">
    <source>
        <dbReference type="SAM" id="MobiDB-lite"/>
    </source>
</evidence>
<comment type="function">
    <text evidence="7">The globular domain of the protein is located near the polypeptide exit tunnel on the outside of the subunit, while an extended beta-hairpin is found that lines the wall of the exit tunnel in the center of the 70S ribosome.</text>
</comment>
<accession>A0A7V3REQ3</accession>
<proteinExistence type="inferred from homology"/>
<dbReference type="SUPFAM" id="SSF54843">
    <property type="entry name" value="Ribosomal protein L22"/>
    <property type="match status" value="1"/>
</dbReference>